<evidence type="ECO:0000313" key="27">
    <source>
        <dbReference type="EMBL" id="OAF70940.1"/>
    </source>
</evidence>
<feature type="transmembrane region" description="Helical" evidence="25">
    <location>
        <begin position="100"/>
        <end position="123"/>
    </location>
</feature>
<evidence type="ECO:0000256" key="17">
    <source>
        <dbReference type="ARBA" id="ARBA00023211"/>
    </source>
</evidence>
<evidence type="ECO:0000256" key="24">
    <source>
        <dbReference type="SAM" id="MobiDB-lite"/>
    </source>
</evidence>
<evidence type="ECO:0000256" key="8">
    <source>
        <dbReference type="ARBA" id="ARBA00022723"/>
    </source>
</evidence>
<evidence type="ECO:0000256" key="6">
    <source>
        <dbReference type="ARBA" id="ARBA00022475"/>
    </source>
</evidence>
<dbReference type="AlphaFoldDB" id="A0A177B9U7"/>
<comment type="catalytic activity">
    <reaction evidence="1">
        <text>ATP = 3',5'-cyclic AMP + diphosphate</text>
        <dbReference type="Rhea" id="RHEA:15389"/>
        <dbReference type="ChEBI" id="CHEBI:30616"/>
        <dbReference type="ChEBI" id="CHEBI:33019"/>
        <dbReference type="ChEBI" id="CHEBI:58165"/>
        <dbReference type="EC" id="4.6.1.1"/>
    </reaction>
</comment>
<dbReference type="PANTHER" id="PTHR45627:SF8">
    <property type="entry name" value="ADENYLATE CYCLASE TYPE 9"/>
    <property type="match status" value="1"/>
</dbReference>
<feature type="transmembrane region" description="Helical" evidence="25">
    <location>
        <begin position="199"/>
        <end position="219"/>
    </location>
</feature>
<dbReference type="GO" id="GO:0007189">
    <property type="term" value="P:adenylate cyclase-activating G protein-coupled receptor signaling pathway"/>
    <property type="evidence" value="ECO:0007669"/>
    <property type="project" value="TreeGrafter"/>
</dbReference>
<feature type="transmembrane region" description="Helical" evidence="25">
    <location>
        <begin position="866"/>
        <end position="888"/>
    </location>
</feature>
<dbReference type="GO" id="GO:0004016">
    <property type="term" value="F:adenylate cyclase activity"/>
    <property type="evidence" value="ECO:0007669"/>
    <property type="project" value="UniProtKB-EC"/>
</dbReference>
<evidence type="ECO:0000256" key="12">
    <source>
        <dbReference type="ARBA" id="ARBA00022842"/>
    </source>
</evidence>
<dbReference type="PANTHER" id="PTHR45627">
    <property type="entry name" value="ADENYLATE CYCLASE TYPE 1"/>
    <property type="match status" value="1"/>
</dbReference>
<keyword evidence="11" id="KW-0067">ATP-binding</keyword>
<evidence type="ECO:0000256" key="14">
    <source>
        <dbReference type="ARBA" id="ARBA00022998"/>
    </source>
</evidence>
<dbReference type="GO" id="GO:0035556">
    <property type="term" value="P:intracellular signal transduction"/>
    <property type="evidence" value="ECO:0007669"/>
    <property type="project" value="InterPro"/>
</dbReference>
<keyword evidence="9" id="KW-0677">Repeat</keyword>
<feature type="transmembrane region" description="Helical" evidence="25">
    <location>
        <begin position="895"/>
        <end position="914"/>
    </location>
</feature>
<keyword evidence="18 23" id="KW-0456">Lyase</keyword>
<proteinExistence type="inferred from homology"/>
<keyword evidence="14" id="KW-0115">cAMP biosynthesis</keyword>
<accession>A0A177B9U7</accession>
<dbReference type="FunFam" id="3.30.70.1230:FF:000014">
    <property type="entry name" value="adenylate cyclase type 9"/>
    <property type="match status" value="1"/>
</dbReference>
<comment type="cofactor">
    <cofactor evidence="3">
        <name>Mg(2+)</name>
        <dbReference type="ChEBI" id="CHEBI:18420"/>
    </cofactor>
</comment>
<evidence type="ECO:0000259" key="26">
    <source>
        <dbReference type="PROSITE" id="PS50125"/>
    </source>
</evidence>
<dbReference type="PROSITE" id="PS00452">
    <property type="entry name" value="GUANYLATE_CYCLASE_1"/>
    <property type="match status" value="1"/>
</dbReference>
<keyword evidence="6" id="KW-1003">Cell membrane</keyword>
<dbReference type="PROSITE" id="PS50125">
    <property type="entry name" value="GUANYLATE_CYCLASE_2"/>
    <property type="match status" value="2"/>
</dbReference>
<name>A0A177B9U7_9BILA</name>
<comment type="caution">
    <text evidence="27">The sequence shown here is derived from an EMBL/GenBank/DDBJ whole genome shotgun (WGS) entry which is preliminary data.</text>
</comment>
<feature type="region of interest" description="Disordered" evidence="24">
    <location>
        <begin position="1"/>
        <end position="20"/>
    </location>
</feature>
<comment type="subcellular location">
    <subcellularLocation>
        <location evidence="4">Cell membrane</location>
        <topology evidence="4">Multi-pass membrane protein</topology>
    </subcellularLocation>
</comment>
<keyword evidence="12" id="KW-0460">Magnesium</keyword>
<evidence type="ECO:0000256" key="16">
    <source>
        <dbReference type="ARBA" id="ARBA00023180"/>
    </source>
</evidence>
<evidence type="ECO:0000256" key="9">
    <source>
        <dbReference type="ARBA" id="ARBA00022737"/>
    </source>
</evidence>
<keyword evidence="13 25" id="KW-1133">Transmembrane helix</keyword>
<dbReference type="CDD" id="cd07302">
    <property type="entry name" value="CHD"/>
    <property type="match status" value="2"/>
</dbReference>
<comment type="cofactor">
    <cofactor evidence="2">
        <name>Mn(2+)</name>
        <dbReference type="ChEBI" id="CHEBI:29035"/>
    </cofactor>
</comment>
<dbReference type="EMBL" id="LWCA01000097">
    <property type="protein sequence ID" value="OAF70940.1"/>
    <property type="molecule type" value="Genomic_DNA"/>
</dbReference>
<feature type="domain" description="Guanylate cyclase" evidence="26">
    <location>
        <begin position="379"/>
        <end position="506"/>
    </location>
</feature>
<feature type="transmembrane region" description="Helical" evidence="25">
    <location>
        <begin position="129"/>
        <end position="153"/>
    </location>
</feature>
<evidence type="ECO:0000256" key="3">
    <source>
        <dbReference type="ARBA" id="ARBA00001946"/>
    </source>
</evidence>
<evidence type="ECO:0000256" key="22">
    <source>
        <dbReference type="ARBA" id="ARBA00081427"/>
    </source>
</evidence>
<evidence type="ECO:0000256" key="7">
    <source>
        <dbReference type="ARBA" id="ARBA00022692"/>
    </source>
</evidence>
<keyword evidence="15 25" id="KW-0472">Membrane</keyword>
<dbReference type="InterPro" id="IPR001054">
    <property type="entry name" value="A/G_cyclase"/>
</dbReference>
<reference evidence="27 28" key="1">
    <citation type="submission" date="2016-04" db="EMBL/GenBank/DDBJ databases">
        <title>The genome of Intoshia linei affirms orthonectids as highly simplified spiralians.</title>
        <authorList>
            <person name="Mikhailov K.V."/>
            <person name="Slusarev G.S."/>
            <person name="Nikitin M.A."/>
            <person name="Logacheva M.D."/>
            <person name="Penin A."/>
            <person name="Aleoshin V."/>
            <person name="Panchin Y.V."/>
        </authorList>
    </citation>
    <scope>NUCLEOTIDE SEQUENCE [LARGE SCALE GENOMIC DNA]</scope>
    <source>
        <strain evidence="27">Intl2013</strain>
        <tissue evidence="27">Whole animal</tissue>
    </source>
</reference>
<feature type="transmembrane region" description="Helical" evidence="25">
    <location>
        <begin position="831"/>
        <end position="860"/>
    </location>
</feature>
<keyword evidence="8" id="KW-0479">Metal-binding</keyword>
<keyword evidence="7 25" id="KW-0812">Transmembrane</keyword>
<feature type="transmembrane region" description="Helical" evidence="25">
    <location>
        <begin position="282"/>
        <end position="304"/>
    </location>
</feature>
<evidence type="ECO:0000256" key="4">
    <source>
        <dbReference type="ARBA" id="ARBA00004651"/>
    </source>
</evidence>
<dbReference type="SMART" id="SM00044">
    <property type="entry name" value="CYCc"/>
    <property type="match status" value="2"/>
</dbReference>
<evidence type="ECO:0000256" key="10">
    <source>
        <dbReference type="ARBA" id="ARBA00022741"/>
    </source>
</evidence>
<feature type="compositionally biased region" description="Low complexity" evidence="24">
    <location>
        <begin position="10"/>
        <end position="20"/>
    </location>
</feature>
<evidence type="ECO:0000256" key="2">
    <source>
        <dbReference type="ARBA" id="ARBA00001936"/>
    </source>
</evidence>
<organism evidence="27 28">
    <name type="scientific">Intoshia linei</name>
    <dbReference type="NCBI Taxonomy" id="1819745"/>
    <lineage>
        <taxon>Eukaryota</taxon>
        <taxon>Metazoa</taxon>
        <taxon>Spiralia</taxon>
        <taxon>Lophotrochozoa</taxon>
        <taxon>Mesozoa</taxon>
        <taxon>Orthonectida</taxon>
        <taxon>Rhopaluridae</taxon>
        <taxon>Intoshia</taxon>
    </lineage>
</organism>
<evidence type="ECO:0000256" key="19">
    <source>
        <dbReference type="ARBA" id="ARBA00070496"/>
    </source>
</evidence>
<dbReference type="GO" id="GO:0046872">
    <property type="term" value="F:metal ion binding"/>
    <property type="evidence" value="ECO:0007669"/>
    <property type="project" value="UniProtKB-KW"/>
</dbReference>
<feature type="transmembrane region" description="Helical" evidence="25">
    <location>
        <begin position="786"/>
        <end position="810"/>
    </location>
</feature>
<protein>
    <recommendedName>
        <fullName evidence="19">Adenylate cyclase type 9</fullName>
        <ecNumber evidence="5">4.6.1.1</ecNumber>
    </recommendedName>
    <alternativeName>
        <fullName evidence="22">ATP pyrophosphate-lyase 9</fullName>
    </alternativeName>
    <alternativeName>
        <fullName evidence="20">Adenylate cyclase type IX</fullName>
    </alternativeName>
    <alternativeName>
        <fullName evidence="21">Adenylyl cyclase 9</fullName>
    </alternativeName>
</protein>
<evidence type="ECO:0000256" key="23">
    <source>
        <dbReference type="RuleBase" id="RU000405"/>
    </source>
</evidence>
<evidence type="ECO:0000256" key="1">
    <source>
        <dbReference type="ARBA" id="ARBA00001593"/>
    </source>
</evidence>
<comment type="similarity">
    <text evidence="23">Belongs to the adenylyl cyclase class-4/guanylyl cyclase family.</text>
</comment>
<dbReference type="GO" id="GO:0005524">
    <property type="term" value="F:ATP binding"/>
    <property type="evidence" value="ECO:0007669"/>
    <property type="project" value="UniProtKB-KW"/>
</dbReference>
<evidence type="ECO:0000256" key="25">
    <source>
        <dbReference type="SAM" id="Phobius"/>
    </source>
</evidence>
<evidence type="ECO:0000256" key="15">
    <source>
        <dbReference type="ARBA" id="ARBA00023136"/>
    </source>
</evidence>
<keyword evidence="17" id="KW-0464">Manganese</keyword>
<evidence type="ECO:0000256" key="5">
    <source>
        <dbReference type="ARBA" id="ARBA00012201"/>
    </source>
</evidence>
<dbReference type="InterPro" id="IPR018297">
    <property type="entry name" value="A/G_cyclase_CS"/>
</dbReference>
<keyword evidence="10" id="KW-0547">Nucleotide-binding</keyword>
<evidence type="ECO:0000313" key="28">
    <source>
        <dbReference type="Proteomes" id="UP000078046"/>
    </source>
</evidence>
<evidence type="ECO:0000256" key="20">
    <source>
        <dbReference type="ARBA" id="ARBA00081225"/>
    </source>
</evidence>
<dbReference type="Pfam" id="PF00211">
    <property type="entry name" value="Guanylate_cyc"/>
    <property type="match status" value="2"/>
</dbReference>
<evidence type="ECO:0000256" key="13">
    <source>
        <dbReference type="ARBA" id="ARBA00022989"/>
    </source>
</evidence>
<feature type="transmembrane region" description="Helical" evidence="25">
    <location>
        <begin position="165"/>
        <end position="187"/>
    </location>
</feature>
<dbReference type="SUPFAM" id="SSF55073">
    <property type="entry name" value="Nucleotide cyclase"/>
    <property type="match status" value="2"/>
</dbReference>
<dbReference type="GO" id="GO:0005886">
    <property type="term" value="C:plasma membrane"/>
    <property type="evidence" value="ECO:0007669"/>
    <property type="project" value="UniProtKB-SubCell"/>
</dbReference>
<keyword evidence="16" id="KW-0325">Glycoprotein</keyword>
<evidence type="ECO:0000256" key="18">
    <source>
        <dbReference type="ARBA" id="ARBA00023239"/>
    </source>
</evidence>
<feature type="transmembrane region" description="Helical" evidence="25">
    <location>
        <begin position="759"/>
        <end position="780"/>
    </location>
</feature>
<dbReference type="InterPro" id="IPR029787">
    <property type="entry name" value="Nucleotide_cyclase"/>
</dbReference>
<dbReference type="EC" id="4.6.1.1" evidence="5"/>
<gene>
    <name evidence="27" type="ORF">A3Q56_01279</name>
</gene>
<dbReference type="FunFam" id="3.30.70.1230:FF:000008">
    <property type="entry name" value="Adenylate cyclase type 9"/>
    <property type="match status" value="1"/>
</dbReference>
<dbReference type="OrthoDB" id="10035433at2759"/>
<feature type="transmembrane region" description="Helical" evidence="25">
    <location>
        <begin position="226"/>
        <end position="245"/>
    </location>
</feature>
<evidence type="ECO:0000256" key="11">
    <source>
        <dbReference type="ARBA" id="ARBA00022840"/>
    </source>
</evidence>
<dbReference type="Proteomes" id="UP000078046">
    <property type="component" value="Unassembled WGS sequence"/>
</dbReference>
<sequence length="1254" mass="145485">MNTIQENRRNSNNSTTSRRSTLTNCDIRGNISSEVKYENVASDEGMLCDMKDAISNNVTKNKKPKFYLFDRASGYFWDSHFESKNLEVQYEKCFKQTTSFYFQIFIYFLIFLILLRTIFVAIIGSMIQFYYIHLIFLTGIAFVLAIILSIMIFKYKNIGQKMNILTAIIFIIHFLFNIDEIFITGYMHLNKENDLYMRSMAYVSNYIFLYITIFLFYILVPIKLKYLIVLNNCIFMIYEIFFYLIQGEFGFKSYNELHHTKFQQNYVDLITKIFQQKNYRNYLFILSKVVIILILNCLSIYINVMNDVHRRSTFLNVSQSLMLQKQLKIEDNIKNQVIHSLMPPKIALEVIKQKPNTNKSKQSATSLEQMPSDQQSNVTVIFADIVGFTKMSSNKTAERLVFLLNDLFGRFDEVCLKSGCEKIATLGDCYYAVAGCPEPISNHATSAVECGLGMIKAIKEFDEDHDENVHMRIGIHTGKVLYGVIGTTRFKFDVWSNDVTLANIMESEGLPGRVHISECTADFITEEYELEFYKELVDIRSETKLIEKYSVDKGYIVTHDTKAGTIKTYLIVNRKNKQTITPSCSYRNLTISKDETDQPTTGKTNMLDLLEKLYCYDKDLNEINDAFYDDYNKSSESSDSENCKYKNYEKNDKLSSNKISKLTQEKKISMFFKMPPINKILLKFKSIETEKIYKKKFGNILLNKLKHDLNNFEDKFSPRQSKSKNKKKVLNGKPLLKENTTQQYSNNFKTMESPLIMQIFEYIIINITSIFIILLCFINFSRLPIWLYAIFAFFQIVNIMCASLLIYRSYAHYANMKVLQFTKLISTNWTFYHIIGIIAIINPFFITVCYYQCFTFSYLFGNLSNVLYFCIFATSLLSLCTFTVIMYYIKICIALVASLIMIILYSTNACYIQYDYNVINDYLNLQNSTNSNFYLQFVNKLKLLLANTSVNYTNQFINDKSHSLASETYNILFSVYSNQLNDYTKFTVLLDITLAFIALIITILIVSLVMECEYRKTFYRTINAIENHEKIKIAQNESDWLLNNIIPEYVLAVLSKKKKYSESISNVGVIFANITNFCEFYEEGFYGGKHYIQVLNQIFADFEILLKNPKYHEIEKIKTIGSCFMAASGLNKKIRSTSLQKNAHLIALLEFSQELQATLNKFNTELFNFNFNMSIGFNVGSVVAGVIGNTKLSYDIWGDAVNLSSRMYSTAQTNTIQVTEEVAKLLKDHFEFEYRGIVAVKGKGNMKTYTVINK</sequence>
<keyword evidence="28" id="KW-1185">Reference proteome</keyword>
<evidence type="ECO:0000256" key="21">
    <source>
        <dbReference type="ARBA" id="ARBA00081232"/>
    </source>
</evidence>
<feature type="domain" description="Guanylate cyclase" evidence="26">
    <location>
        <begin position="1068"/>
        <end position="1208"/>
    </location>
</feature>
<feature type="transmembrane region" description="Helical" evidence="25">
    <location>
        <begin position="986"/>
        <end position="1010"/>
    </location>
</feature>
<dbReference type="GO" id="GO:0006171">
    <property type="term" value="P:cAMP biosynthetic process"/>
    <property type="evidence" value="ECO:0007669"/>
    <property type="project" value="UniProtKB-KW"/>
</dbReference>
<dbReference type="Gene3D" id="3.30.70.1230">
    <property type="entry name" value="Nucleotide cyclase"/>
    <property type="match status" value="2"/>
</dbReference>